<proteinExistence type="predicted"/>
<evidence type="ECO:0000313" key="3">
    <source>
        <dbReference type="Proteomes" id="UP000671879"/>
    </source>
</evidence>
<dbReference type="RefSeq" id="WP_274374823.1">
    <property type="nucleotide sequence ID" value="NZ_CP072943.1"/>
</dbReference>
<keyword evidence="1" id="KW-1133">Transmembrane helix</keyword>
<dbReference type="Proteomes" id="UP000671879">
    <property type="component" value="Chromosome"/>
</dbReference>
<protein>
    <submittedName>
        <fullName evidence="2">Uncharacterized protein</fullName>
    </submittedName>
</protein>
<feature type="transmembrane region" description="Helical" evidence="1">
    <location>
        <begin position="6"/>
        <end position="25"/>
    </location>
</feature>
<keyword evidence="1" id="KW-0472">Membrane</keyword>
<evidence type="ECO:0000256" key="1">
    <source>
        <dbReference type="SAM" id="Phobius"/>
    </source>
</evidence>
<sequence length="257" mass="29393">MSLGHRSKFACVMIFVFFVGCFFSLENKIQAMRLRSFIVSPPDGGVELFAWQNLTTSSERFWPCWIFDFGNFKQKMESMFPVQVTWQLQGWGAIELQYEALKPNFLLLWEGIRWGVSQKGLIWPVDDPHFLNLYAVPDDVPVMEWSSELMAPVEHDPSKNVHKALLPMKDVLLWVEGLQRTGWLKEASRVIVERQGGRFRLRLVVDLHGMKGVTLLLPDTPGAWKILAQALEPIVKDNEGKSSLTIDGTYGNKIIVK</sequence>
<keyword evidence="3" id="KW-1185">Reference proteome</keyword>
<gene>
    <name evidence="2" type="ORF">KAR29_06720</name>
</gene>
<name>A0A9Q7AG89_9BACT</name>
<organism evidence="2 3">
    <name type="scientific">Aminithiophilus ramosus</name>
    <dbReference type="NCBI Taxonomy" id="3029084"/>
    <lineage>
        <taxon>Bacteria</taxon>
        <taxon>Thermotogati</taxon>
        <taxon>Synergistota</taxon>
        <taxon>Synergistia</taxon>
        <taxon>Synergistales</taxon>
        <taxon>Aminithiophilaceae</taxon>
        <taxon>Aminithiophilus</taxon>
    </lineage>
</organism>
<evidence type="ECO:0000313" key="2">
    <source>
        <dbReference type="EMBL" id="QTX33539.1"/>
    </source>
</evidence>
<keyword evidence="1" id="KW-0812">Transmembrane</keyword>
<reference evidence="3" key="1">
    <citation type="submission" date="2021-04" db="EMBL/GenBank/DDBJ databases">
        <title>A novel Synergistetes isolate from a pyrite-forming mixed culture.</title>
        <authorList>
            <person name="Bunk B."/>
            <person name="Sproer C."/>
            <person name="Spring S."/>
            <person name="Pester M."/>
        </authorList>
    </citation>
    <scope>NUCLEOTIDE SEQUENCE [LARGE SCALE GENOMIC DNA]</scope>
    <source>
        <strain evidence="3">J.5.4.2-T.3.5.2</strain>
    </source>
</reference>
<dbReference type="KEGG" id="aram:KAR29_06720"/>
<accession>A0A9Q7AG89</accession>
<dbReference type="AlphaFoldDB" id="A0A9Q7AG89"/>
<dbReference type="EMBL" id="CP072943">
    <property type="protein sequence ID" value="QTX33539.1"/>
    <property type="molecule type" value="Genomic_DNA"/>
</dbReference>